<organism evidence="1 2">
    <name type="scientific">Paramecium sonneborni</name>
    <dbReference type="NCBI Taxonomy" id="65129"/>
    <lineage>
        <taxon>Eukaryota</taxon>
        <taxon>Sar</taxon>
        <taxon>Alveolata</taxon>
        <taxon>Ciliophora</taxon>
        <taxon>Intramacronucleata</taxon>
        <taxon>Oligohymenophorea</taxon>
        <taxon>Peniculida</taxon>
        <taxon>Parameciidae</taxon>
        <taxon>Paramecium</taxon>
    </lineage>
</organism>
<evidence type="ECO:0000313" key="1">
    <source>
        <dbReference type="EMBL" id="CAD8110042.1"/>
    </source>
</evidence>
<evidence type="ECO:0000313" key="2">
    <source>
        <dbReference type="Proteomes" id="UP000692954"/>
    </source>
</evidence>
<dbReference type="Proteomes" id="UP000692954">
    <property type="component" value="Unassembled WGS sequence"/>
</dbReference>
<proteinExistence type="predicted"/>
<sequence>MQKNNHLDELKFHKELTIQASSFVIKYLVNSFIKELSRNFHLKDGKILKRNQNYDENKEEKIGIQQNYMKILINALKVLLKELIDLERNLVIGQLSNYGNYVEESGLKNGRASYDQELHDNFWMKYYNQQLLGDLKLNIQDNTRRGNNVDHGTLYLEDILNLQKMLNLYQQWRRKI</sequence>
<protein>
    <submittedName>
        <fullName evidence="1">Uncharacterized protein</fullName>
    </submittedName>
</protein>
<accession>A0A8S1Q379</accession>
<comment type="caution">
    <text evidence="1">The sequence shown here is derived from an EMBL/GenBank/DDBJ whole genome shotgun (WGS) entry which is preliminary data.</text>
</comment>
<name>A0A8S1Q379_9CILI</name>
<reference evidence="1" key="1">
    <citation type="submission" date="2021-01" db="EMBL/GenBank/DDBJ databases">
        <authorList>
            <consortium name="Genoscope - CEA"/>
            <person name="William W."/>
        </authorList>
    </citation>
    <scope>NUCLEOTIDE SEQUENCE</scope>
</reference>
<keyword evidence="2" id="KW-1185">Reference proteome</keyword>
<dbReference type="AlphaFoldDB" id="A0A8S1Q379"/>
<dbReference type="EMBL" id="CAJJDN010000095">
    <property type="protein sequence ID" value="CAD8110042.1"/>
    <property type="molecule type" value="Genomic_DNA"/>
</dbReference>
<gene>
    <name evidence="1" type="ORF">PSON_ATCC_30995.1.T0950019</name>
</gene>